<organism evidence="2 3">
    <name type="scientific">Brassicogethes aeneus</name>
    <name type="common">Rape pollen beetle</name>
    <name type="synonym">Meligethes aeneus</name>
    <dbReference type="NCBI Taxonomy" id="1431903"/>
    <lineage>
        <taxon>Eukaryota</taxon>
        <taxon>Metazoa</taxon>
        <taxon>Ecdysozoa</taxon>
        <taxon>Arthropoda</taxon>
        <taxon>Hexapoda</taxon>
        <taxon>Insecta</taxon>
        <taxon>Pterygota</taxon>
        <taxon>Neoptera</taxon>
        <taxon>Endopterygota</taxon>
        <taxon>Coleoptera</taxon>
        <taxon>Polyphaga</taxon>
        <taxon>Cucujiformia</taxon>
        <taxon>Nitidulidae</taxon>
        <taxon>Meligethinae</taxon>
        <taxon>Brassicogethes</taxon>
    </lineage>
</organism>
<reference evidence="2" key="1">
    <citation type="submission" date="2021-12" db="EMBL/GenBank/DDBJ databases">
        <authorList>
            <person name="King R."/>
        </authorList>
    </citation>
    <scope>NUCLEOTIDE SEQUENCE</scope>
</reference>
<evidence type="ECO:0000313" key="2">
    <source>
        <dbReference type="EMBL" id="CAH0551026.1"/>
    </source>
</evidence>
<dbReference type="PANTHER" id="PTHR21398">
    <property type="entry name" value="AGAP007094-PA"/>
    <property type="match status" value="1"/>
</dbReference>
<proteinExistence type="predicted"/>
<feature type="compositionally biased region" description="Basic and acidic residues" evidence="1">
    <location>
        <begin position="291"/>
        <end position="303"/>
    </location>
</feature>
<name>A0A9P0AV52_BRAAE</name>
<accession>A0A9P0AV52</accession>
<evidence type="ECO:0000313" key="3">
    <source>
        <dbReference type="Proteomes" id="UP001154078"/>
    </source>
</evidence>
<dbReference type="Proteomes" id="UP001154078">
    <property type="component" value="Chromosome 2"/>
</dbReference>
<dbReference type="AlphaFoldDB" id="A0A9P0AV52"/>
<dbReference type="InterPro" id="IPR006631">
    <property type="entry name" value="DM4_12"/>
</dbReference>
<feature type="region of interest" description="Disordered" evidence="1">
    <location>
        <begin position="280"/>
        <end position="317"/>
    </location>
</feature>
<gene>
    <name evidence="2" type="ORF">MELIAE_LOCUS3723</name>
</gene>
<protein>
    <submittedName>
        <fullName evidence="2">Uncharacterized protein</fullName>
    </submittedName>
</protein>
<sequence>MFKWPIKTNKDVNSLAQNNNTKEIFNYYKIFFSFRMNIPKIKINVTLLICLLILLTNCKDEVKYRQKRILWVTADGRLALPPGTTLVISPSLSLPFVRYPPDGFFSNLTVSLPFTIDFNKLGLTDNENPYGVLPPLLARSMGRAAGGFLADYIGSILEHRRTKRYSPPPKGSSLENAFHGGERALLYMVIEEFLENFGMDGKACLLRAICEVHAHPLTNFGLVGEMMRLFLSPSKSPYAYMLKEYVEAENAGSGKMGGPAECWPYMKDCPKSLFLPKHNKYRSGENMSENEIPHGEKEKRSFDESQEVTLDPAIGNM</sequence>
<dbReference type="EMBL" id="OV121133">
    <property type="protein sequence ID" value="CAH0551026.1"/>
    <property type="molecule type" value="Genomic_DNA"/>
</dbReference>
<dbReference type="Pfam" id="PF07841">
    <property type="entry name" value="DM4_12"/>
    <property type="match status" value="1"/>
</dbReference>
<evidence type="ECO:0000256" key="1">
    <source>
        <dbReference type="SAM" id="MobiDB-lite"/>
    </source>
</evidence>
<dbReference type="OrthoDB" id="6339724at2759"/>
<dbReference type="PANTHER" id="PTHR21398:SF6">
    <property type="entry name" value="AGAP007094-PA"/>
    <property type="match status" value="1"/>
</dbReference>
<keyword evidence="3" id="KW-1185">Reference proteome</keyword>
<dbReference type="SMART" id="SM00718">
    <property type="entry name" value="DM4_12"/>
    <property type="match status" value="1"/>
</dbReference>